<keyword evidence="8" id="KW-1185">Reference proteome</keyword>
<dbReference type="InterPro" id="IPR000209">
    <property type="entry name" value="Peptidase_S8/S53_dom"/>
</dbReference>
<dbReference type="Pfam" id="PF00082">
    <property type="entry name" value="Peptidase_S8"/>
    <property type="match status" value="1"/>
</dbReference>
<comment type="caution">
    <text evidence="7">The sequence shown here is derived from an EMBL/GenBank/DDBJ whole genome shotgun (WGS) entry which is preliminary data.</text>
</comment>
<sequence>MYKYILLIFILNAIFLCSCSKFNPFDDKVQTSSDGAYVIETGMTDEELLSYGQNVVYRFKSVPNMVAVKEINIGKQSHNYIYLTNIYNLPFENIKIRMNSLNNYKIQTDLSNCNSSYCEANFDKTYSEISAKNLTLNPVNVAIIDSGVIPATIQIKNNLVSSYNLTGIIDTSSWSSHATYIASIFTGITKGNSLLNVYAKNVKLNSVKINFAEDNISDDMKNYGSMQLAAALDTAVYSGAKIVNLSLSYLQEPDQNVEMAEKIVISNASKSGVIFIVAAGNDGNNFNKFPTYPAAYNLNNMITVASHAYNLSLASSSNYGDSIELSAQGSQIDLNSKNGSIDTVGGTSFSGPLVASAISIYLGLFPNTDLNTLLNHLFSSANSYYNPIYSSKNITLTKYGRLDTKAFIDLGFSNIQ</sequence>
<evidence type="ECO:0000313" key="7">
    <source>
        <dbReference type="EMBL" id="KAB8036944.1"/>
    </source>
</evidence>
<dbReference type="SUPFAM" id="SSF52743">
    <property type="entry name" value="Subtilisin-like"/>
    <property type="match status" value="1"/>
</dbReference>
<accession>A0A6N6VPI8</accession>
<dbReference type="Gene3D" id="3.40.50.200">
    <property type="entry name" value="Peptidase S8/S53 domain"/>
    <property type="match status" value="1"/>
</dbReference>
<dbReference type="RefSeq" id="WP_153421360.1">
    <property type="nucleotide sequence ID" value="NZ_WFLM01000005.1"/>
</dbReference>
<feature type="active site" description="Charge relay system" evidence="5">
    <location>
        <position position="348"/>
    </location>
</feature>
<dbReference type="GO" id="GO:0004252">
    <property type="term" value="F:serine-type endopeptidase activity"/>
    <property type="evidence" value="ECO:0007669"/>
    <property type="project" value="UniProtKB-UniRule"/>
</dbReference>
<dbReference type="InterPro" id="IPR036852">
    <property type="entry name" value="Peptidase_S8/S53_dom_sf"/>
</dbReference>
<dbReference type="InterPro" id="IPR050131">
    <property type="entry name" value="Peptidase_S8_subtilisin-like"/>
</dbReference>
<organism evidence="7 8">
    <name type="scientific">Silvanigrella paludirubra</name>
    <dbReference type="NCBI Taxonomy" id="2499159"/>
    <lineage>
        <taxon>Bacteria</taxon>
        <taxon>Pseudomonadati</taxon>
        <taxon>Bdellovibrionota</taxon>
        <taxon>Oligoflexia</taxon>
        <taxon>Silvanigrellales</taxon>
        <taxon>Silvanigrellaceae</taxon>
        <taxon>Silvanigrella</taxon>
    </lineage>
</organism>
<evidence type="ECO:0000313" key="8">
    <source>
        <dbReference type="Proteomes" id="UP000437748"/>
    </source>
</evidence>
<dbReference type="EMBL" id="WFLM01000005">
    <property type="protein sequence ID" value="KAB8036944.1"/>
    <property type="molecule type" value="Genomic_DNA"/>
</dbReference>
<keyword evidence="4 5" id="KW-0720">Serine protease</keyword>
<gene>
    <name evidence="7" type="ORF">GCL60_13970</name>
</gene>
<feature type="domain" description="Peptidase S8/S53" evidence="6">
    <location>
        <begin position="139"/>
        <end position="381"/>
    </location>
</feature>
<evidence type="ECO:0000256" key="1">
    <source>
        <dbReference type="ARBA" id="ARBA00011073"/>
    </source>
</evidence>
<evidence type="ECO:0000256" key="2">
    <source>
        <dbReference type="ARBA" id="ARBA00022670"/>
    </source>
</evidence>
<reference evidence="7 8" key="1">
    <citation type="submission" date="2019-10" db="EMBL/GenBank/DDBJ databases">
        <title>New species of Slilvanegrellaceae.</title>
        <authorList>
            <person name="Pitt A."/>
            <person name="Hahn M.W."/>
        </authorList>
    </citation>
    <scope>NUCLEOTIDE SEQUENCE [LARGE SCALE GENOMIC DNA]</scope>
    <source>
        <strain evidence="7 8">SP-Ram-0.45-NSY-1</strain>
    </source>
</reference>
<dbReference type="PROSITE" id="PS51892">
    <property type="entry name" value="SUBTILASE"/>
    <property type="match status" value="1"/>
</dbReference>
<comment type="similarity">
    <text evidence="1 5">Belongs to the peptidase S8 family.</text>
</comment>
<dbReference type="PANTHER" id="PTHR43806:SF11">
    <property type="entry name" value="CEREVISIN-RELATED"/>
    <property type="match status" value="1"/>
</dbReference>
<keyword evidence="2 5" id="KW-0645">Protease</keyword>
<protein>
    <submittedName>
        <fullName evidence="7">S8 family serine peptidase</fullName>
    </submittedName>
</protein>
<dbReference type="OrthoDB" id="9804931at2"/>
<name>A0A6N6VPI8_9BACT</name>
<keyword evidence="3 5" id="KW-0378">Hydrolase</keyword>
<feature type="active site" description="Charge relay system" evidence="5">
    <location>
        <position position="177"/>
    </location>
</feature>
<dbReference type="GO" id="GO:0006508">
    <property type="term" value="P:proteolysis"/>
    <property type="evidence" value="ECO:0007669"/>
    <property type="project" value="UniProtKB-KW"/>
</dbReference>
<proteinExistence type="inferred from homology"/>
<dbReference type="AlphaFoldDB" id="A0A6N6VPI8"/>
<dbReference type="PANTHER" id="PTHR43806">
    <property type="entry name" value="PEPTIDASE S8"/>
    <property type="match status" value="1"/>
</dbReference>
<feature type="active site" description="Charge relay system" evidence="5">
    <location>
        <position position="145"/>
    </location>
</feature>
<dbReference type="Proteomes" id="UP000437748">
    <property type="component" value="Unassembled WGS sequence"/>
</dbReference>
<evidence type="ECO:0000256" key="4">
    <source>
        <dbReference type="ARBA" id="ARBA00022825"/>
    </source>
</evidence>
<evidence type="ECO:0000256" key="3">
    <source>
        <dbReference type="ARBA" id="ARBA00022801"/>
    </source>
</evidence>
<evidence type="ECO:0000259" key="6">
    <source>
        <dbReference type="Pfam" id="PF00082"/>
    </source>
</evidence>
<dbReference type="PROSITE" id="PS51257">
    <property type="entry name" value="PROKAR_LIPOPROTEIN"/>
    <property type="match status" value="1"/>
</dbReference>
<evidence type="ECO:0000256" key="5">
    <source>
        <dbReference type="PROSITE-ProRule" id="PRU01240"/>
    </source>
</evidence>